<proteinExistence type="predicted"/>
<reference evidence="1 2" key="1">
    <citation type="submission" date="2014-11" db="EMBL/GenBank/DDBJ databases">
        <authorList>
            <person name="Zhu J."/>
            <person name="Qi W."/>
            <person name="Song R."/>
        </authorList>
    </citation>
    <scope>NUCLEOTIDE SEQUENCE [LARGE SCALE GENOMIC DNA]</scope>
</reference>
<dbReference type="PhylomeDB" id="A0A0G4EE45"/>
<protein>
    <submittedName>
        <fullName evidence="1">Uncharacterized protein</fullName>
    </submittedName>
</protein>
<dbReference type="AlphaFoldDB" id="A0A0G4EE45"/>
<accession>A0A0G4EE45</accession>
<name>A0A0G4EE45_VITBC</name>
<dbReference type="Proteomes" id="UP000041254">
    <property type="component" value="Unassembled WGS sequence"/>
</dbReference>
<sequence>MPNGLTHFGYVSRALYVVMDGRGTLGRWARAIHLAAAVADRLPLTLCPRAIQQHFSSRRAYHKTPRAISQYAAFGGRLVGMELTAGADDGDFLLGSQRVRVVPHGDIDVDHPYRQQYDSDDPVVSTAEGQLFPSFSACVVWLVATRAHQAIRSLAASTSSHPGLVMDLYRSLATSAIQDDTAHADCASPDGSKHQRVIVLSGARRDDTFAAYLRVSAASASGYVVLGTTEAHVEGAEGWLRSAPATGELVRRFARDIGVDLDALRLVDLSGSM</sequence>
<dbReference type="InParanoid" id="A0A0G4EE45"/>
<gene>
    <name evidence="1" type="ORF">Vbra_4844</name>
</gene>
<dbReference type="EMBL" id="CDMY01000182">
    <property type="protein sequence ID" value="CEL93633.1"/>
    <property type="molecule type" value="Genomic_DNA"/>
</dbReference>
<evidence type="ECO:0000313" key="1">
    <source>
        <dbReference type="EMBL" id="CEL93633.1"/>
    </source>
</evidence>
<keyword evidence="2" id="KW-1185">Reference proteome</keyword>
<organism evidence="1 2">
    <name type="scientific">Vitrella brassicaformis (strain CCMP3155)</name>
    <dbReference type="NCBI Taxonomy" id="1169540"/>
    <lineage>
        <taxon>Eukaryota</taxon>
        <taxon>Sar</taxon>
        <taxon>Alveolata</taxon>
        <taxon>Colpodellida</taxon>
        <taxon>Vitrellaceae</taxon>
        <taxon>Vitrella</taxon>
    </lineage>
</organism>
<dbReference type="VEuPathDB" id="CryptoDB:Vbra_4844"/>
<evidence type="ECO:0000313" key="2">
    <source>
        <dbReference type="Proteomes" id="UP000041254"/>
    </source>
</evidence>